<accession>A0A1D1VG18</accession>
<dbReference type="Proteomes" id="UP000186922">
    <property type="component" value="Unassembled WGS sequence"/>
</dbReference>
<dbReference type="EMBL" id="BDGG01000006">
    <property type="protein sequence ID" value="GAV00585.1"/>
    <property type="molecule type" value="Genomic_DNA"/>
</dbReference>
<evidence type="ECO:0000313" key="1">
    <source>
        <dbReference type="EMBL" id="GAV00585.1"/>
    </source>
</evidence>
<reference evidence="1 2" key="1">
    <citation type="journal article" date="2016" name="Nat. Commun.">
        <title>Extremotolerant tardigrade genome and improved radiotolerance of human cultured cells by tardigrade-unique protein.</title>
        <authorList>
            <person name="Hashimoto T."/>
            <person name="Horikawa D.D."/>
            <person name="Saito Y."/>
            <person name="Kuwahara H."/>
            <person name="Kozuka-Hata H."/>
            <person name="Shin-I T."/>
            <person name="Minakuchi Y."/>
            <person name="Ohishi K."/>
            <person name="Motoyama A."/>
            <person name="Aizu T."/>
            <person name="Enomoto A."/>
            <person name="Kondo K."/>
            <person name="Tanaka S."/>
            <person name="Hara Y."/>
            <person name="Koshikawa S."/>
            <person name="Sagara H."/>
            <person name="Miura T."/>
            <person name="Yokobori S."/>
            <person name="Miyagawa K."/>
            <person name="Suzuki Y."/>
            <person name="Kubo T."/>
            <person name="Oyama M."/>
            <person name="Kohara Y."/>
            <person name="Fujiyama A."/>
            <person name="Arakawa K."/>
            <person name="Katayama T."/>
            <person name="Toyoda A."/>
            <person name="Kunieda T."/>
        </authorList>
    </citation>
    <scope>NUCLEOTIDE SEQUENCE [LARGE SCALE GENOMIC DNA]</scope>
    <source>
        <strain evidence="1 2">YOKOZUNA-1</strain>
    </source>
</reference>
<gene>
    <name evidence="1" type="primary">RvY_11412</name>
    <name evidence="1" type="synonym">RvY_11412.2</name>
    <name evidence="1" type="ORF">RvY_11412-2</name>
</gene>
<dbReference type="AlphaFoldDB" id="A0A1D1VG18"/>
<comment type="caution">
    <text evidence="1">The sequence shown here is derived from an EMBL/GenBank/DDBJ whole genome shotgun (WGS) entry which is preliminary data.</text>
</comment>
<name>A0A1D1VG18_RAMVA</name>
<organism evidence="1 2">
    <name type="scientific">Ramazzottius varieornatus</name>
    <name type="common">Water bear</name>
    <name type="synonym">Tardigrade</name>
    <dbReference type="NCBI Taxonomy" id="947166"/>
    <lineage>
        <taxon>Eukaryota</taxon>
        <taxon>Metazoa</taxon>
        <taxon>Ecdysozoa</taxon>
        <taxon>Tardigrada</taxon>
        <taxon>Eutardigrada</taxon>
        <taxon>Parachela</taxon>
        <taxon>Hypsibioidea</taxon>
        <taxon>Ramazzottiidae</taxon>
        <taxon>Ramazzottius</taxon>
    </lineage>
</organism>
<proteinExistence type="predicted"/>
<keyword evidence="2" id="KW-1185">Reference proteome</keyword>
<evidence type="ECO:0000313" key="2">
    <source>
        <dbReference type="Proteomes" id="UP000186922"/>
    </source>
</evidence>
<protein>
    <submittedName>
        <fullName evidence="1">Uncharacterized protein</fullName>
    </submittedName>
</protein>
<sequence length="62" mass="6519">MAATIIIPTTIVTSIAMYHAITADAALTAVVFMAATAVRSAPAKHCICNEGTLYRPQPALHH</sequence>